<feature type="transmembrane region" description="Helical" evidence="5">
    <location>
        <begin position="91"/>
        <end position="113"/>
    </location>
</feature>
<feature type="transmembrane region" description="Helical" evidence="5">
    <location>
        <begin position="119"/>
        <end position="139"/>
    </location>
</feature>
<dbReference type="InterPro" id="IPR036513">
    <property type="entry name" value="STAS_dom_sf"/>
</dbReference>
<keyword evidence="8" id="KW-1185">Reference proteome</keyword>
<feature type="transmembrane region" description="Helical" evidence="5">
    <location>
        <begin position="461"/>
        <end position="483"/>
    </location>
</feature>
<sequence length="699" mass="76564">MTSRRKSMTTESLESDKNDCIYTSVLEPETEVQRFFYPWNHEVDEGSGADELSRLLTKAKRSTIKAFQEWTLLQWIGFFLPCVRWLKSYTWILFVYDLIAGVSVGIMVVPQGIAYASSAGVPSVFGLYGAFLPCIVYSLMGTSRQLSVGPVAVTSLLIYSNFQALIPCAASISNPNTVSTPEEIACQNTYNNAAIQVAFIVACLYTAVGLLRMGWMMKFLSHSVISGFMTGAAITIGIGQAKYVLGYSISMGSSTALQNYIQQYAANIWQLRWQEYIMGITCIYVLVLFKYLDRIWLPLKHVKSFGPLFVCIIGIGAAYIGNVGMLKNGGLATIGNIPPGLPPWTAGIWSFSTDGPSFTDLIPTCAVVLCVDLLESTSIARALARKNGYELDYNREIVGLGLANFAGAMSSCYTTTGSFCRSAVANNAGAKTPMAQFVCGWVVAFVLIFLTTFFSRIPKNLMGSIVIVAVSSLVEYEQAIYLWKVNKTDLLVWLAACSGVLFYSVEVGLAIAIGLAVLLVMYQAAFPHTAVLGRLSNSANVYRNIKQYPDAQMTPGILAFRIDAPLFYGNVKGLEDKIERLINKYSNWSAAQGAERLEFLLLDMTPIHHVDSMGLHFLEDLVFSMRAKGITLGLANPNHKVVRAWSAIKLPELLGRDNIFVSIHDAIMFAQQRLSEKGVCTKAVSIVSQIPSSSDCGSL</sequence>
<comment type="subcellular location">
    <subcellularLocation>
        <location evidence="1">Membrane</location>
        <topology evidence="1">Multi-pass membrane protein</topology>
    </subcellularLocation>
</comment>
<feature type="transmembrane region" description="Helical" evidence="5">
    <location>
        <begin position="151"/>
        <end position="173"/>
    </location>
</feature>
<dbReference type="NCBIfam" id="TIGR00815">
    <property type="entry name" value="sulP"/>
    <property type="match status" value="1"/>
</dbReference>
<dbReference type="PANTHER" id="PTHR11814">
    <property type="entry name" value="SULFATE TRANSPORTER"/>
    <property type="match status" value="1"/>
</dbReference>
<name>A0A250XM87_9CHLO</name>
<dbReference type="GO" id="GO:0055085">
    <property type="term" value="P:transmembrane transport"/>
    <property type="evidence" value="ECO:0007669"/>
    <property type="project" value="InterPro"/>
</dbReference>
<evidence type="ECO:0000256" key="2">
    <source>
        <dbReference type="ARBA" id="ARBA00022692"/>
    </source>
</evidence>
<protein>
    <recommendedName>
        <fullName evidence="6">STAS domain-containing protein</fullName>
    </recommendedName>
</protein>
<evidence type="ECO:0000259" key="6">
    <source>
        <dbReference type="PROSITE" id="PS50801"/>
    </source>
</evidence>
<feature type="transmembrane region" description="Helical" evidence="5">
    <location>
        <begin position="490"/>
        <end position="522"/>
    </location>
</feature>
<dbReference type="PROSITE" id="PS50801">
    <property type="entry name" value="STAS"/>
    <property type="match status" value="1"/>
</dbReference>
<keyword evidence="3 5" id="KW-1133">Transmembrane helix</keyword>
<dbReference type="SUPFAM" id="SSF52091">
    <property type="entry name" value="SpoIIaa-like"/>
    <property type="match status" value="1"/>
</dbReference>
<dbReference type="InterPro" id="IPR002645">
    <property type="entry name" value="STAS_dom"/>
</dbReference>
<dbReference type="CDD" id="cd07042">
    <property type="entry name" value="STAS_SulP_like_sulfate_transporter"/>
    <property type="match status" value="1"/>
</dbReference>
<feature type="transmembrane region" description="Helical" evidence="5">
    <location>
        <begin position="193"/>
        <end position="212"/>
    </location>
</feature>
<organism evidence="7 8">
    <name type="scientific">Chlamydomonas eustigma</name>
    <dbReference type="NCBI Taxonomy" id="1157962"/>
    <lineage>
        <taxon>Eukaryota</taxon>
        <taxon>Viridiplantae</taxon>
        <taxon>Chlorophyta</taxon>
        <taxon>core chlorophytes</taxon>
        <taxon>Chlorophyceae</taxon>
        <taxon>CS clade</taxon>
        <taxon>Chlamydomonadales</taxon>
        <taxon>Chlamydomonadaceae</taxon>
        <taxon>Chlamydomonas</taxon>
    </lineage>
</organism>
<evidence type="ECO:0000313" key="8">
    <source>
        <dbReference type="Proteomes" id="UP000232323"/>
    </source>
</evidence>
<feature type="domain" description="STAS" evidence="6">
    <location>
        <begin position="547"/>
        <end position="670"/>
    </location>
</feature>
<keyword evidence="4 5" id="KW-0472">Membrane</keyword>
<feature type="transmembrane region" description="Helical" evidence="5">
    <location>
        <begin position="273"/>
        <end position="292"/>
    </location>
</feature>
<dbReference type="InterPro" id="IPR011547">
    <property type="entry name" value="SLC26A/SulP_dom"/>
</dbReference>
<dbReference type="Proteomes" id="UP000232323">
    <property type="component" value="Unassembled WGS sequence"/>
</dbReference>
<dbReference type="STRING" id="1157962.A0A250XM87"/>
<keyword evidence="2 5" id="KW-0812">Transmembrane</keyword>
<accession>A0A250XM87</accession>
<dbReference type="EMBL" id="BEGY01000119">
    <property type="protein sequence ID" value="GAX84215.1"/>
    <property type="molecule type" value="Genomic_DNA"/>
</dbReference>
<dbReference type="AlphaFoldDB" id="A0A250XM87"/>
<feature type="transmembrane region" description="Helical" evidence="5">
    <location>
        <begin position="304"/>
        <end position="321"/>
    </location>
</feature>
<evidence type="ECO:0000313" key="7">
    <source>
        <dbReference type="EMBL" id="GAX84215.1"/>
    </source>
</evidence>
<dbReference type="GO" id="GO:0016020">
    <property type="term" value="C:membrane"/>
    <property type="evidence" value="ECO:0007669"/>
    <property type="project" value="UniProtKB-SubCell"/>
</dbReference>
<gene>
    <name evidence="7" type="ORF">CEUSTIGMA_g11638.t1</name>
</gene>
<proteinExistence type="predicted"/>
<dbReference type="Pfam" id="PF01740">
    <property type="entry name" value="STAS"/>
    <property type="match status" value="1"/>
</dbReference>
<dbReference type="OrthoDB" id="540766at2759"/>
<comment type="caution">
    <text evidence="7">The sequence shown here is derived from an EMBL/GenBank/DDBJ whole genome shotgun (WGS) entry which is preliminary data.</text>
</comment>
<evidence type="ECO:0000256" key="3">
    <source>
        <dbReference type="ARBA" id="ARBA00022989"/>
    </source>
</evidence>
<feature type="transmembrane region" description="Helical" evidence="5">
    <location>
        <begin position="437"/>
        <end position="455"/>
    </location>
</feature>
<evidence type="ECO:0000256" key="5">
    <source>
        <dbReference type="SAM" id="Phobius"/>
    </source>
</evidence>
<reference evidence="7 8" key="1">
    <citation type="submission" date="2017-08" db="EMBL/GenBank/DDBJ databases">
        <title>Acidophilic green algal genome provides insights into adaptation to an acidic environment.</title>
        <authorList>
            <person name="Hirooka S."/>
            <person name="Hirose Y."/>
            <person name="Kanesaki Y."/>
            <person name="Higuchi S."/>
            <person name="Fujiwara T."/>
            <person name="Onuma R."/>
            <person name="Era A."/>
            <person name="Ohbayashi R."/>
            <person name="Uzuka A."/>
            <person name="Nozaki H."/>
            <person name="Yoshikawa H."/>
            <person name="Miyagishima S.Y."/>
        </authorList>
    </citation>
    <scope>NUCLEOTIDE SEQUENCE [LARGE SCALE GENOMIC DNA]</scope>
    <source>
        <strain evidence="7 8">NIES-2499</strain>
    </source>
</reference>
<feature type="transmembrane region" description="Helical" evidence="5">
    <location>
        <begin position="219"/>
        <end position="238"/>
    </location>
</feature>
<dbReference type="Pfam" id="PF00916">
    <property type="entry name" value="Sulfate_transp"/>
    <property type="match status" value="1"/>
</dbReference>
<dbReference type="Gene3D" id="3.30.750.24">
    <property type="entry name" value="STAS domain"/>
    <property type="match status" value="1"/>
</dbReference>
<evidence type="ECO:0000256" key="1">
    <source>
        <dbReference type="ARBA" id="ARBA00004141"/>
    </source>
</evidence>
<evidence type="ECO:0000256" key="4">
    <source>
        <dbReference type="ARBA" id="ARBA00023136"/>
    </source>
</evidence>
<dbReference type="InterPro" id="IPR001902">
    <property type="entry name" value="SLC26A/SulP_fam"/>
</dbReference>